<proteinExistence type="predicted"/>
<dbReference type="AlphaFoldDB" id="A0A521CQB4"/>
<dbReference type="EMBL" id="FXTN01000004">
    <property type="protein sequence ID" value="SMO61659.1"/>
    <property type="molecule type" value="Genomic_DNA"/>
</dbReference>
<dbReference type="OrthoDB" id="798344at2"/>
<evidence type="ECO:0000313" key="2">
    <source>
        <dbReference type="EMBL" id="SMO61659.1"/>
    </source>
</evidence>
<organism evidence="2 3">
    <name type="scientific">Pedobacter westerhofensis</name>
    <dbReference type="NCBI Taxonomy" id="425512"/>
    <lineage>
        <taxon>Bacteria</taxon>
        <taxon>Pseudomonadati</taxon>
        <taxon>Bacteroidota</taxon>
        <taxon>Sphingobacteriia</taxon>
        <taxon>Sphingobacteriales</taxon>
        <taxon>Sphingobacteriaceae</taxon>
        <taxon>Pedobacter</taxon>
    </lineage>
</organism>
<accession>A0A521CQB4</accession>
<sequence>MKLRKTNSMMTSIALLTGIAVGAAISALFAPKSGKETRRNVAGAIKGIVGASLTERTAEVKDHLVEDLREQTKLKADQLTGNPEEAVDLTKTTIREKGPKSRQVPTEPQI</sequence>
<reference evidence="2 3" key="1">
    <citation type="submission" date="2017-05" db="EMBL/GenBank/DDBJ databases">
        <authorList>
            <person name="Varghese N."/>
            <person name="Submissions S."/>
        </authorList>
    </citation>
    <scope>NUCLEOTIDE SEQUENCE [LARGE SCALE GENOMIC DNA]</scope>
    <source>
        <strain evidence="2 3">DSM 19036</strain>
    </source>
</reference>
<dbReference type="InterPro" id="IPR024623">
    <property type="entry name" value="YtxH"/>
</dbReference>
<gene>
    <name evidence="2" type="ORF">SAMN06265348_104113</name>
</gene>
<feature type="region of interest" description="Disordered" evidence="1">
    <location>
        <begin position="91"/>
        <end position="110"/>
    </location>
</feature>
<dbReference type="RefSeq" id="WP_142527821.1">
    <property type="nucleotide sequence ID" value="NZ_CBCSJO010000001.1"/>
</dbReference>
<name>A0A521CQB4_9SPHI</name>
<dbReference type="Pfam" id="PF12732">
    <property type="entry name" value="YtxH"/>
    <property type="match status" value="1"/>
</dbReference>
<keyword evidence="3" id="KW-1185">Reference proteome</keyword>
<evidence type="ECO:0000256" key="1">
    <source>
        <dbReference type="SAM" id="MobiDB-lite"/>
    </source>
</evidence>
<evidence type="ECO:0000313" key="3">
    <source>
        <dbReference type="Proteomes" id="UP000320300"/>
    </source>
</evidence>
<protein>
    <submittedName>
        <fullName evidence="2">YtxH-like protein</fullName>
    </submittedName>
</protein>
<dbReference type="Proteomes" id="UP000320300">
    <property type="component" value="Unassembled WGS sequence"/>
</dbReference>